<keyword evidence="9" id="KW-1133">Transmembrane helix</keyword>
<dbReference type="AlphaFoldDB" id="A0LCM3"/>
<keyword evidence="6" id="KW-0812">Transmembrane</keyword>
<dbReference type="Gene3D" id="3.30.565.10">
    <property type="entry name" value="Histidine kinase-like ATPase, C-terminal domain"/>
    <property type="match status" value="1"/>
</dbReference>
<reference evidence="18" key="1">
    <citation type="journal article" date="2009" name="Appl. Environ. Microbiol.">
        <title>Complete genome sequence of the chemolithoautotrophic marine magnetotactic coccus strain MC-1.</title>
        <authorList>
            <person name="Schubbe S."/>
            <person name="Williams T.J."/>
            <person name="Xie G."/>
            <person name="Kiss H.E."/>
            <person name="Brettin T.S."/>
            <person name="Martinez D."/>
            <person name="Ross C.A."/>
            <person name="Schuler D."/>
            <person name="Cox B.L."/>
            <person name="Nealson K.H."/>
            <person name="Bazylinski D.A."/>
        </authorList>
    </citation>
    <scope>NUCLEOTIDE SEQUENCE [LARGE SCALE GENOMIC DNA]</scope>
    <source>
        <strain evidence="18">ATCC BAA-1437 / JCM 17883 / MC-1</strain>
    </source>
</reference>
<dbReference type="PANTHER" id="PTHR45339:SF1">
    <property type="entry name" value="HYBRID SIGNAL TRANSDUCTION HISTIDINE KINASE J"/>
    <property type="match status" value="1"/>
</dbReference>
<dbReference type="GO" id="GO:0005524">
    <property type="term" value="F:ATP binding"/>
    <property type="evidence" value="ECO:0007669"/>
    <property type="project" value="UniProtKB-KW"/>
</dbReference>
<dbReference type="CDD" id="cd17546">
    <property type="entry name" value="REC_hyHK_CKI1_RcsC-like"/>
    <property type="match status" value="1"/>
</dbReference>
<dbReference type="Pfam" id="PF00072">
    <property type="entry name" value="Response_reg"/>
    <property type="match status" value="1"/>
</dbReference>
<evidence type="ECO:0000259" key="15">
    <source>
        <dbReference type="PROSITE" id="PS50110"/>
    </source>
</evidence>
<dbReference type="SUPFAM" id="SSF52172">
    <property type="entry name" value="CheY-like"/>
    <property type="match status" value="1"/>
</dbReference>
<dbReference type="Gene3D" id="3.40.50.2300">
    <property type="match status" value="1"/>
</dbReference>
<dbReference type="CDD" id="cd00088">
    <property type="entry name" value="HPT"/>
    <property type="match status" value="1"/>
</dbReference>
<evidence type="ECO:0000313" key="17">
    <source>
        <dbReference type="EMBL" id="ABK45716.1"/>
    </source>
</evidence>
<accession>A0LCM3</accession>
<dbReference type="CDD" id="cd13708">
    <property type="entry name" value="PBP2_BvgS_like_1"/>
    <property type="match status" value="2"/>
</dbReference>
<evidence type="ECO:0000256" key="6">
    <source>
        <dbReference type="ARBA" id="ARBA00022692"/>
    </source>
</evidence>
<dbReference type="HOGENOM" id="CLU_265726_0_0_5"/>
<dbReference type="CDD" id="cd16922">
    <property type="entry name" value="HATPase_EvgS-ArcB-TorS-like"/>
    <property type="match status" value="1"/>
</dbReference>
<dbReference type="EMBL" id="CP000471">
    <property type="protein sequence ID" value="ABK45716.1"/>
    <property type="molecule type" value="Genomic_DNA"/>
</dbReference>
<dbReference type="eggNOG" id="COG2198">
    <property type="taxonomic scope" value="Bacteria"/>
</dbReference>
<dbReference type="SUPFAM" id="SSF47384">
    <property type="entry name" value="Homodimeric domain of signal transducing histidine kinase"/>
    <property type="match status" value="1"/>
</dbReference>
<dbReference type="SMART" id="SM00388">
    <property type="entry name" value="HisKA"/>
    <property type="match status" value="1"/>
</dbReference>
<dbReference type="Gene3D" id="1.20.120.160">
    <property type="entry name" value="HPT domain"/>
    <property type="match status" value="1"/>
</dbReference>
<dbReference type="SMART" id="SM00387">
    <property type="entry name" value="HATPase_c"/>
    <property type="match status" value="1"/>
</dbReference>
<keyword evidence="17" id="KW-0418">Kinase</keyword>
<reference evidence="17 18" key="2">
    <citation type="journal article" date="2012" name="Int. J. Syst. Evol. Microbiol.">
        <title>Magnetococcus marinus gen. nov., sp. nov., a marine, magnetotactic bacterium that represents a novel lineage (Magnetococcaceae fam. nov.; Magnetococcales ord. nov.) at the base of the Alphaproteobacteria.</title>
        <authorList>
            <person name="Bazylinski D.A."/>
            <person name="Williams T.J."/>
            <person name="Lefevre C.T."/>
            <person name="Berg R.J."/>
            <person name="Zhang C.L."/>
            <person name="Bowser S.S."/>
            <person name="Dean A.J."/>
            <person name="Beveridge T.J."/>
        </authorList>
    </citation>
    <scope>NUCLEOTIDE SEQUENCE [LARGE SCALE GENOMIC DNA]</scope>
    <source>
        <strain evidence="18">ATCC BAA-1437 / JCM 17883 / MC-1</strain>
    </source>
</reference>
<keyword evidence="5 13" id="KW-0597">Phosphoprotein</keyword>
<dbReference type="eggNOG" id="COG0834">
    <property type="taxonomic scope" value="Bacteria"/>
</dbReference>
<dbReference type="SMART" id="SM00062">
    <property type="entry name" value="PBPb"/>
    <property type="match status" value="2"/>
</dbReference>
<dbReference type="PANTHER" id="PTHR45339">
    <property type="entry name" value="HYBRID SIGNAL TRANSDUCTION HISTIDINE KINASE J"/>
    <property type="match status" value="1"/>
</dbReference>
<dbReference type="InterPro" id="IPR003661">
    <property type="entry name" value="HisK_dim/P_dom"/>
</dbReference>
<dbReference type="eggNOG" id="COG0784">
    <property type="taxonomic scope" value="Bacteria"/>
</dbReference>
<dbReference type="InterPro" id="IPR036641">
    <property type="entry name" value="HPT_dom_sf"/>
</dbReference>
<evidence type="ECO:0000256" key="9">
    <source>
        <dbReference type="ARBA" id="ARBA00022989"/>
    </source>
</evidence>
<dbReference type="InterPro" id="IPR003594">
    <property type="entry name" value="HATPase_dom"/>
</dbReference>
<dbReference type="InterPro" id="IPR001638">
    <property type="entry name" value="Solute-binding_3/MltF_N"/>
</dbReference>
<dbReference type="InterPro" id="IPR036890">
    <property type="entry name" value="HATPase_C_sf"/>
</dbReference>
<keyword evidence="7" id="KW-0547">Nucleotide-binding</keyword>
<evidence type="ECO:0000256" key="1">
    <source>
        <dbReference type="ARBA" id="ARBA00000085"/>
    </source>
</evidence>
<dbReference type="eggNOG" id="COG2205">
    <property type="taxonomic scope" value="Bacteria"/>
</dbReference>
<dbReference type="InterPro" id="IPR011006">
    <property type="entry name" value="CheY-like_superfamily"/>
</dbReference>
<dbReference type="Proteomes" id="UP000002586">
    <property type="component" value="Chromosome"/>
</dbReference>
<evidence type="ECO:0000256" key="10">
    <source>
        <dbReference type="ARBA" id="ARBA00023012"/>
    </source>
</evidence>
<feature type="domain" description="HPt" evidence="16">
    <location>
        <begin position="1146"/>
        <end position="1239"/>
    </location>
</feature>
<keyword evidence="17" id="KW-0808">Transferase</keyword>
<dbReference type="SUPFAM" id="SSF55874">
    <property type="entry name" value="ATPase domain of HSP90 chaperone/DNA topoisomerase II/histidine kinase"/>
    <property type="match status" value="1"/>
</dbReference>
<protein>
    <recommendedName>
        <fullName evidence="3">histidine kinase</fullName>
        <ecNumber evidence="3">2.7.13.3</ecNumber>
    </recommendedName>
</protein>
<name>A0LCM3_MAGMM</name>
<feature type="modified residue" description="4-aspartylphosphate" evidence="13">
    <location>
        <position position="999"/>
    </location>
</feature>
<evidence type="ECO:0000256" key="5">
    <source>
        <dbReference type="ARBA" id="ARBA00022553"/>
    </source>
</evidence>
<dbReference type="InterPro" id="IPR001789">
    <property type="entry name" value="Sig_transdc_resp-reg_receiver"/>
</dbReference>
<dbReference type="PROSITE" id="PS50894">
    <property type="entry name" value="HPT"/>
    <property type="match status" value="1"/>
</dbReference>
<dbReference type="Gene3D" id="3.40.190.10">
    <property type="entry name" value="Periplasmic binding protein-like II"/>
    <property type="match status" value="4"/>
</dbReference>
<comment type="catalytic activity">
    <reaction evidence="1">
        <text>ATP + protein L-histidine = ADP + protein N-phospho-L-histidine.</text>
        <dbReference type="EC" id="2.7.13.3"/>
    </reaction>
</comment>
<organism evidence="17 18">
    <name type="scientific">Magnetococcus marinus (strain ATCC BAA-1437 / JCM 17883 / MC-1)</name>
    <dbReference type="NCBI Taxonomy" id="156889"/>
    <lineage>
        <taxon>Bacteria</taxon>
        <taxon>Pseudomonadati</taxon>
        <taxon>Pseudomonadota</taxon>
        <taxon>Magnetococcia</taxon>
        <taxon>Magnetococcales</taxon>
        <taxon>Magnetococcaceae</taxon>
        <taxon>Magnetococcus</taxon>
    </lineage>
</organism>
<dbReference type="SMART" id="SM00448">
    <property type="entry name" value="REC"/>
    <property type="match status" value="1"/>
</dbReference>
<dbReference type="STRING" id="156889.Mmc1_3226"/>
<comment type="subcellular location">
    <subcellularLocation>
        <location evidence="2">Cell membrane</location>
        <topology evidence="2">Multi-pass membrane protein</topology>
    </subcellularLocation>
</comment>
<dbReference type="InterPro" id="IPR008207">
    <property type="entry name" value="Sig_transdc_His_kin_Hpt_dom"/>
</dbReference>
<feature type="domain" description="Histidine kinase" evidence="14">
    <location>
        <begin position="566"/>
        <end position="787"/>
    </location>
</feature>
<keyword evidence="8" id="KW-0067">ATP-binding</keyword>
<dbReference type="RefSeq" id="WP_011714778.1">
    <property type="nucleotide sequence ID" value="NC_008576.1"/>
</dbReference>
<keyword evidence="4" id="KW-1003">Cell membrane</keyword>
<evidence type="ECO:0000256" key="4">
    <source>
        <dbReference type="ARBA" id="ARBA00022475"/>
    </source>
</evidence>
<evidence type="ECO:0000256" key="12">
    <source>
        <dbReference type="PROSITE-ProRule" id="PRU00110"/>
    </source>
</evidence>
<proteinExistence type="predicted"/>
<evidence type="ECO:0000259" key="14">
    <source>
        <dbReference type="PROSITE" id="PS50109"/>
    </source>
</evidence>
<dbReference type="GO" id="GO:0000155">
    <property type="term" value="F:phosphorelay sensor kinase activity"/>
    <property type="evidence" value="ECO:0007669"/>
    <property type="project" value="InterPro"/>
</dbReference>
<dbReference type="GO" id="GO:0005886">
    <property type="term" value="C:plasma membrane"/>
    <property type="evidence" value="ECO:0007669"/>
    <property type="project" value="UniProtKB-SubCell"/>
</dbReference>
<dbReference type="SUPFAM" id="SSF53850">
    <property type="entry name" value="Periplasmic binding protein-like II"/>
    <property type="match status" value="2"/>
</dbReference>
<evidence type="ECO:0000256" key="7">
    <source>
        <dbReference type="ARBA" id="ARBA00022741"/>
    </source>
</evidence>
<dbReference type="PRINTS" id="PR00344">
    <property type="entry name" value="BCTRLSENSOR"/>
</dbReference>
<dbReference type="Pfam" id="PF01627">
    <property type="entry name" value="Hpt"/>
    <property type="match status" value="1"/>
</dbReference>
<dbReference type="Pfam" id="PF00512">
    <property type="entry name" value="HisKA"/>
    <property type="match status" value="1"/>
</dbReference>
<feature type="domain" description="Response regulatory" evidence="15">
    <location>
        <begin position="950"/>
        <end position="1066"/>
    </location>
</feature>
<sequence length="1251" mass="138676" precursor="true">MVRPLYIWVLLLVLSIPGLGASLAHGEGLLSNDLQAYLKQLGKIRMCVAPDWMPYEQVDAQGRHVGMAADYMRLFEQRLHTPIQLVPTASWAQSLEASRQGLCDILSLVNETPQRQAWLDFTTPYLRSPAVLVVRRDRPDRVQDIAQMRGLKLGITKGAVFAETVKPNHPEITHVSANSVDELLEMVSNGQLDGAVASLYVASHRIRDLGLANLIIGKVAGPPLMLRVGVRKGAPELLQAFQAVVDGISQEDHIRIRTKWHPVLAGELDAWRLSLNPAQQAYLQEKKRISYCVDPHWYPLESMDEGGFHVGMSADYMALMGQRLGVPLRLVASHSWSDSLRMVRLGQCDMLALAQETAARGSFLKFTDPYFSTPVVLVTRKDAPFLAGITDIGDKEVAIPLNFATYDLVRQDYPWIPIRDVATVDEGLQKVSRGDLFALISALPVAYYSLTLGPLDNLKISGHTDYKLKLGVGVRKQDAMLHEIMQLAVRSITPEEHIHIRQKWGMASLSPQTDIALLLKVGAGLLLAFVMVLIWNRKLSRLTKQLQLASAEARVASETKNLFLANMSHEVRTPLNAIIGMSRLAQDLREEHVRQDYLVKIHGASQSLLAIINDLLDFSKLEAGKLALERTPFQIDEVIANINAILGHKAVQKELSIRYYVDADVPNHVVGDPLRLGQVLINLMGNAVKFTDQGYIALRVEQVAHSEHRLRLRFSVKDSGVGISPSAVAGLFQAFTQADNSITRRFGGTGLGLVISRELVKVMGGDIHVESELGVGSRFFFEAEFVPIDEGLHAKTEQPWQGRGAVVVDADRDEQNYLKHILERCGLGCHCYSDPTLLLSEAFARLDPAPHYLFIRESSLSSSALEHLSHHLRHHGVVKPMKQILLCRRQGGDERSGWHSPLMDKMLVEPLHAQQLRRLLAQLEGIETQEGGGLNDGVSAARLRRIQGARVLLVEDNALNQQVAVAFLEQAGMEVAVAENGLRCIEMAEQSHYDLVFMDIQMPVMDGLEATRQLRQRSALAKLPIIAMTAQAMPSERECSMVAGLDDYLTKPVSPEAIQQMLVRWISPRHPAKVRTQMVEPAVMPVKVVEPTLPFKASPGLGDTPTQRLQEDAHEEVAAGRAEDLARFDTITQMDVSVGLSRTGNSAKLYEQLLRGFLERYLDAPLRLDAMQSKQAWAEIGDLAHAIKGVASYMAAEALVHAAQAMDQAVKQESTHRFEEIAGMLNHELKLVLADLQVWRSGQPPQQDASQ</sequence>
<dbReference type="EC" id="2.7.13.3" evidence="3"/>
<dbReference type="Pfam" id="PF00497">
    <property type="entry name" value="SBP_bac_3"/>
    <property type="match status" value="2"/>
</dbReference>
<dbReference type="FunFam" id="3.30.565.10:FF:000010">
    <property type="entry name" value="Sensor histidine kinase RcsC"/>
    <property type="match status" value="1"/>
</dbReference>
<evidence type="ECO:0000259" key="16">
    <source>
        <dbReference type="PROSITE" id="PS50894"/>
    </source>
</evidence>
<evidence type="ECO:0000256" key="3">
    <source>
        <dbReference type="ARBA" id="ARBA00012438"/>
    </source>
</evidence>
<dbReference type="InterPro" id="IPR004358">
    <property type="entry name" value="Sig_transdc_His_kin-like_C"/>
</dbReference>
<dbReference type="PROSITE" id="PS50110">
    <property type="entry name" value="RESPONSE_REGULATORY"/>
    <property type="match status" value="1"/>
</dbReference>
<feature type="modified residue" description="Phosphohistidine" evidence="12">
    <location>
        <position position="1185"/>
    </location>
</feature>
<evidence type="ECO:0000256" key="8">
    <source>
        <dbReference type="ARBA" id="ARBA00022840"/>
    </source>
</evidence>
<dbReference type="InterPro" id="IPR036097">
    <property type="entry name" value="HisK_dim/P_sf"/>
</dbReference>
<dbReference type="CDD" id="cd00082">
    <property type="entry name" value="HisKA"/>
    <property type="match status" value="1"/>
</dbReference>
<dbReference type="KEGG" id="mgm:Mmc1_3226"/>
<evidence type="ECO:0000313" key="18">
    <source>
        <dbReference type="Proteomes" id="UP000002586"/>
    </source>
</evidence>
<evidence type="ECO:0000256" key="11">
    <source>
        <dbReference type="ARBA" id="ARBA00023136"/>
    </source>
</evidence>
<dbReference type="SUPFAM" id="SSF47226">
    <property type="entry name" value="Histidine-containing phosphotransfer domain, HPT domain"/>
    <property type="match status" value="1"/>
</dbReference>
<dbReference type="Gene3D" id="1.10.287.130">
    <property type="match status" value="1"/>
</dbReference>
<keyword evidence="18" id="KW-1185">Reference proteome</keyword>
<gene>
    <name evidence="17" type="ordered locus">Mmc1_3226</name>
</gene>
<evidence type="ECO:0000256" key="2">
    <source>
        <dbReference type="ARBA" id="ARBA00004651"/>
    </source>
</evidence>
<evidence type="ECO:0000256" key="13">
    <source>
        <dbReference type="PROSITE-ProRule" id="PRU00169"/>
    </source>
</evidence>
<dbReference type="Pfam" id="PF02518">
    <property type="entry name" value="HATPase_c"/>
    <property type="match status" value="1"/>
</dbReference>
<dbReference type="InterPro" id="IPR005467">
    <property type="entry name" value="His_kinase_dom"/>
</dbReference>
<dbReference type="OrthoDB" id="9801651at2"/>
<dbReference type="PROSITE" id="PS50109">
    <property type="entry name" value="HIS_KIN"/>
    <property type="match status" value="1"/>
</dbReference>
<keyword evidence="10" id="KW-0902">Two-component regulatory system</keyword>
<keyword evidence="11" id="KW-0472">Membrane</keyword>